<dbReference type="Proteomes" id="UP000628448">
    <property type="component" value="Unassembled WGS sequence"/>
</dbReference>
<feature type="signal peptide" evidence="1">
    <location>
        <begin position="1"/>
        <end position="28"/>
    </location>
</feature>
<gene>
    <name evidence="2" type="ORF">I5907_05295</name>
</gene>
<protein>
    <submittedName>
        <fullName evidence="2">Uncharacterized protein</fullName>
    </submittedName>
</protein>
<evidence type="ECO:0000256" key="1">
    <source>
        <dbReference type="SAM" id="SignalP"/>
    </source>
</evidence>
<dbReference type="AlphaFoldDB" id="A0A931E5Y9"/>
<organism evidence="2 3">
    <name type="scientific">Panacibacter microcysteis</name>
    <dbReference type="NCBI Taxonomy" id="2793269"/>
    <lineage>
        <taxon>Bacteria</taxon>
        <taxon>Pseudomonadati</taxon>
        <taxon>Bacteroidota</taxon>
        <taxon>Chitinophagia</taxon>
        <taxon>Chitinophagales</taxon>
        <taxon>Chitinophagaceae</taxon>
        <taxon>Panacibacter</taxon>
    </lineage>
</organism>
<evidence type="ECO:0000313" key="2">
    <source>
        <dbReference type="EMBL" id="MBG9375638.1"/>
    </source>
</evidence>
<feature type="chain" id="PRO_5037404862" evidence="1">
    <location>
        <begin position="29"/>
        <end position="214"/>
    </location>
</feature>
<keyword evidence="3" id="KW-1185">Reference proteome</keyword>
<keyword evidence="1" id="KW-0732">Signal</keyword>
<name>A0A931E5Y9_9BACT</name>
<dbReference type="EMBL" id="JADWYR010000001">
    <property type="protein sequence ID" value="MBG9375638.1"/>
    <property type="molecule type" value="Genomic_DNA"/>
</dbReference>
<reference evidence="2" key="1">
    <citation type="submission" date="2020-11" db="EMBL/GenBank/DDBJ databases">
        <title>Bacterial whole genome sequence for Panacibacter sp. DH6.</title>
        <authorList>
            <person name="Le V."/>
            <person name="Ko S."/>
            <person name="Ahn C.-Y."/>
            <person name="Oh H.-M."/>
        </authorList>
    </citation>
    <scope>NUCLEOTIDE SEQUENCE</scope>
    <source>
        <strain evidence="2">DH6</strain>
    </source>
</reference>
<accession>A0A931E5Y9</accession>
<dbReference type="RefSeq" id="WP_196989678.1">
    <property type="nucleotide sequence ID" value="NZ_JADWYR010000001.1"/>
</dbReference>
<proteinExistence type="predicted"/>
<evidence type="ECO:0000313" key="3">
    <source>
        <dbReference type="Proteomes" id="UP000628448"/>
    </source>
</evidence>
<comment type="caution">
    <text evidence="2">The sequence shown here is derived from an EMBL/GenBank/DDBJ whole genome shotgun (WGS) entry which is preliminary data.</text>
</comment>
<sequence length="214" mass="24043">MTFLQHSPKAFLLAVCVVALLFSCNNSAEEQQEQNVAAADSITTNESITQEDSVLFFENKADAWLDLSLKNSGQAWNRFKLDEFWYEDSIAATPFKPAADFYKNYAPLLKWSPDSAYVLDIGSYGKVLVKDKTGQIKIEDGEVDSKASLIDAKANTTQQLLFLGAGGTIIDGKWLNANQFSLLSAFDENNDQKPDTVLWVVDVKENFYRKYRLQ</sequence>